<proteinExistence type="predicted"/>
<dbReference type="EMBL" id="JARPUR010000006">
    <property type="protein sequence ID" value="KAK4873901.1"/>
    <property type="molecule type" value="Genomic_DNA"/>
</dbReference>
<accession>A0AAN7S6X4</accession>
<gene>
    <name evidence="1" type="ORF">RN001_013261</name>
</gene>
<dbReference type="GO" id="GO:0005549">
    <property type="term" value="F:odorant binding"/>
    <property type="evidence" value="ECO:0007669"/>
    <property type="project" value="InterPro"/>
</dbReference>
<dbReference type="InterPro" id="IPR036728">
    <property type="entry name" value="PBP_GOBP_sf"/>
</dbReference>
<reference evidence="2" key="1">
    <citation type="submission" date="2023-01" db="EMBL/GenBank/DDBJ databases">
        <title>Key to firefly adult light organ development and bioluminescence: homeobox transcription factors regulate luciferase expression and transportation to peroxisome.</title>
        <authorList>
            <person name="Fu X."/>
        </authorList>
    </citation>
    <scope>NUCLEOTIDE SEQUENCE [LARGE SCALE GENOMIC DNA]</scope>
</reference>
<evidence type="ECO:0000313" key="1">
    <source>
        <dbReference type="EMBL" id="KAK4873901.1"/>
    </source>
</evidence>
<comment type="caution">
    <text evidence="1">The sequence shown here is derived from an EMBL/GenBank/DDBJ whole genome shotgun (WGS) entry which is preliminary data.</text>
</comment>
<name>A0AAN7S6X4_9COLE</name>
<dbReference type="Proteomes" id="UP001353858">
    <property type="component" value="Unassembled WGS sequence"/>
</dbReference>
<sequence length="152" mass="17631">MFRTFIKSCNLSQKTIVTSSEVTDWKMENADLICTAKFNVTKEQFYSMFDDNIKLINPDDELVKKLTGCWMLEHGIIDGAGNLNLGVYKMWYTTYGYVYMEKDNVEKYKIEDREKSFDKAVVDCQTQIGVTLNIKDKEPHFYNCIISTISAL</sequence>
<dbReference type="AlphaFoldDB" id="A0AAN7S6X4"/>
<protein>
    <submittedName>
        <fullName evidence="1">Uncharacterized protein</fullName>
    </submittedName>
</protein>
<keyword evidence="2" id="KW-1185">Reference proteome</keyword>
<organism evidence="1 2">
    <name type="scientific">Aquatica leii</name>
    <dbReference type="NCBI Taxonomy" id="1421715"/>
    <lineage>
        <taxon>Eukaryota</taxon>
        <taxon>Metazoa</taxon>
        <taxon>Ecdysozoa</taxon>
        <taxon>Arthropoda</taxon>
        <taxon>Hexapoda</taxon>
        <taxon>Insecta</taxon>
        <taxon>Pterygota</taxon>
        <taxon>Neoptera</taxon>
        <taxon>Endopterygota</taxon>
        <taxon>Coleoptera</taxon>
        <taxon>Polyphaga</taxon>
        <taxon>Elateriformia</taxon>
        <taxon>Elateroidea</taxon>
        <taxon>Lampyridae</taxon>
        <taxon>Luciolinae</taxon>
        <taxon>Aquatica</taxon>
    </lineage>
</organism>
<dbReference type="SUPFAM" id="SSF47565">
    <property type="entry name" value="Insect pheromone/odorant-binding proteins"/>
    <property type="match status" value="1"/>
</dbReference>
<dbReference type="Gene3D" id="1.10.238.20">
    <property type="entry name" value="Pheromone/general odorant binding protein domain"/>
    <property type="match status" value="1"/>
</dbReference>
<evidence type="ECO:0000313" key="2">
    <source>
        <dbReference type="Proteomes" id="UP001353858"/>
    </source>
</evidence>